<proteinExistence type="predicted"/>
<dbReference type="EMBL" id="VMNW02000006">
    <property type="protein sequence ID" value="KAA9164970.1"/>
    <property type="molecule type" value="Genomic_DNA"/>
</dbReference>
<name>A0A5N0VIH8_9PSEU</name>
<evidence type="ECO:0000313" key="2">
    <source>
        <dbReference type="EMBL" id="KAA9164970.1"/>
    </source>
</evidence>
<dbReference type="OrthoDB" id="9904595at2"/>
<dbReference type="AlphaFoldDB" id="A0A5N0VIH8"/>
<feature type="region of interest" description="Disordered" evidence="1">
    <location>
        <begin position="74"/>
        <end position="93"/>
    </location>
</feature>
<organism evidence="2 3">
    <name type="scientific">Amycolatopsis acidicola</name>
    <dbReference type="NCBI Taxonomy" id="2596893"/>
    <lineage>
        <taxon>Bacteria</taxon>
        <taxon>Bacillati</taxon>
        <taxon>Actinomycetota</taxon>
        <taxon>Actinomycetes</taxon>
        <taxon>Pseudonocardiales</taxon>
        <taxon>Pseudonocardiaceae</taxon>
        <taxon>Amycolatopsis</taxon>
    </lineage>
</organism>
<protein>
    <submittedName>
        <fullName evidence="2">Uncharacterized protein</fullName>
    </submittedName>
</protein>
<reference evidence="2" key="1">
    <citation type="submission" date="2019-09" db="EMBL/GenBank/DDBJ databases">
        <authorList>
            <person name="Teo W.F.A."/>
            <person name="Duangmal K."/>
        </authorList>
    </citation>
    <scope>NUCLEOTIDE SEQUENCE [LARGE SCALE GENOMIC DNA]</scope>
    <source>
        <strain evidence="2">K81G1</strain>
    </source>
</reference>
<dbReference type="Proteomes" id="UP000319769">
    <property type="component" value="Unassembled WGS sequence"/>
</dbReference>
<accession>A0A5N0VIH8</accession>
<keyword evidence="3" id="KW-1185">Reference proteome</keyword>
<dbReference type="RefSeq" id="WP_144746650.1">
    <property type="nucleotide sequence ID" value="NZ_VMNW02000006.1"/>
</dbReference>
<sequence length="93" mass="10615">MMIDQLGDVIESLDDFDKDAFDIVRADRAGICELEDAEEADWLQTLAQSGRAARNAHRIARFYRTDLVKAMEHEGIKLPNKDDEEGHRLNDRG</sequence>
<comment type="caution">
    <text evidence="2">The sequence shown here is derived from an EMBL/GenBank/DDBJ whole genome shotgun (WGS) entry which is preliminary data.</text>
</comment>
<evidence type="ECO:0000313" key="3">
    <source>
        <dbReference type="Proteomes" id="UP000319769"/>
    </source>
</evidence>
<evidence type="ECO:0000256" key="1">
    <source>
        <dbReference type="SAM" id="MobiDB-lite"/>
    </source>
</evidence>
<gene>
    <name evidence="2" type="ORF">FPZ12_006890</name>
</gene>